<proteinExistence type="predicted"/>
<keyword evidence="2" id="KW-1185">Reference proteome</keyword>
<dbReference type="Proteomes" id="UP001164539">
    <property type="component" value="Chromosome 9"/>
</dbReference>
<sequence>MNHQLSWNFRATGGENEIGQSSRNENCYDFPESCGTTRTSWLQTSRSLDTVASEIDYFEDVIGVLTDLQPPLAPSAQTTISTASTLAVSCQTDKVQSSGTVRKPEGIVLRKCQSDATQISEELKRKQSDQRPKRTRSAEVHNLSERRRRDRINRKMRTLQELVPNCNKSDRASVLDDTIAYVKNLKHQVEVMSAVGGVIFQAPYLSEGGIQSTQVPQFSQFLPIRPKLGMGLGFGSGMISMCCAAGLPMLPVPAASMHASLAADAGLSPMSARNLGVPQMQMPFLGSQQLPTASIDTSAIMPNLAPGFSPSFSFSAQAESGYQINPSSTSNHQLLPISLVILKLCF</sequence>
<evidence type="ECO:0000313" key="2">
    <source>
        <dbReference type="Proteomes" id="UP001164539"/>
    </source>
</evidence>
<organism evidence="1 2">
    <name type="scientific">Melia azedarach</name>
    <name type="common">Chinaberry tree</name>
    <dbReference type="NCBI Taxonomy" id="155640"/>
    <lineage>
        <taxon>Eukaryota</taxon>
        <taxon>Viridiplantae</taxon>
        <taxon>Streptophyta</taxon>
        <taxon>Embryophyta</taxon>
        <taxon>Tracheophyta</taxon>
        <taxon>Spermatophyta</taxon>
        <taxon>Magnoliopsida</taxon>
        <taxon>eudicotyledons</taxon>
        <taxon>Gunneridae</taxon>
        <taxon>Pentapetalae</taxon>
        <taxon>rosids</taxon>
        <taxon>malvids</taxon>
        <taxon>Sapindales</taxon>
        <taxon>Meliaceae</taxon>
        <taxon>Melia</taxon>
    </lineage>
</organism>
<gene>
    <name evidence="1" type="ORF">OWV82_016133</name>
</gene>
<accession>A0ACC1XGM2</accession>
<dbReference type="EMBL" id="CM051402">
    <property type="protein sequence ID" value="KAJ4709879.1"/>
    <property type="molecule type" value="Genomic_DNA"/>
</dbReference>
<evidence type="ECO:0000313" key="1">
    <source>
        <dbReference type="EMBL" id="KAJ4709879.1"/>
    </source>
</evidence>
<reference evidence="1 2" key="1">
    <citation type="journal article" date="2023" name="Science">
        <title>Complex scaffold remodeling in plant triterpene biosynthesis.</title>
        <authorList>
            <person name="De La Pena R."/>
            <person name="Hodgson H."/>
            <person name="Liu J.C."/>
            <person name="Stephenson M.J."/>
            <person name="Martin A.C."/>
            <person name="Owen C."/>
            <person name="Harkess A."/>
            <person name="Leebens-Mack J."/>
            <person name="Jimenez L.E."/>
            <person name="Osbourn A."/>
            <person name="Sattely E.S."/>
        </authorList>
    </citation>
    <scope>NUCLEOTIDE SEQUENCE [LARGE SCALE GENOMIC DNA]</scope>
    <source>
        <strain evidence="2">cv. JPN11</strain>
        <tissue evidence="1">Leaf</tissue>
    </source>
</reference>
<comment type="caution">
    <text evidence="1">The sequence shown here is derived from an EMBL/GenBank/DDBJ whole genome shotgun (WGS) entry which is preliminary data.</text>
</comment>
<protein>
    <submittedName>
        <fullName evidence="1">Transcription factor like</fullName>
    </submittedName>
</protein>
<name>A0ACC1XGM2_MELAZ</name>